<reference evidence="1 2" key="2">
    <citation type="journal article" date="2022" name="Mol. Ecol. Resour.">
        <title>The genomes of chicory, endive, great burdock and yacon provide insights into Asteraceae paleo-polyploidization history and plant inulin production.</title>
        <authorList>
            <person name="Fan W."/>
            <person name="Wang S."/>
            <person name="Wang H."/>
            <person name="Wang A."/>
            <person name="Jiang F."/>
            <person name="Liu H."/>
            <person name="Zhao H."/>
            <person name="Xu D."/>
            <person name="Zhang Y."/>
        </authorList>
    </citation>
    <scope>NUCLEOTIDE SEQUENCE [LARGE SCALE GENOMIC DNA]</scope>
    <source>
        <strain evidence="2">cv. Yunnan</strain>
        <tissue evidence="1">Leaves</tissue>
    </source>
</reference>
<evidence type="ECO:0000313" key="1">
    <source>
        <dbReference type="EMBL" id="KAI3814280.1"/>
    </source>
</evidence>
<gene>
    <name evidence="1" type="ORF">L1987_19031</name>
</gene>
<dbReference type="Proteomes" id="UP001056120">
    <property type="component" value="Linkage Group LG06"/>
</dbReference>
<organism evidence="1 2">
    <name type="scientific">Smallanthus sonchifolius</name>
    <dbReference type="NCBI Taxonomy" id="185202"/>
    <lineage>
        <taxon>Eukaryota</taxon>
        <taxon>Viridiplantae</taxon>
        <taxon>Streptophyta</taxon>
        <taxon>Embryophyta</taxon>
        <taxon>Tracheophyta</taxon>
        <taxon>Spermatophyta</taxon>
        <taxon>Magnoliopsida</taxon>
        <taxon>eudicotyledons</taxon>
        <taxon>Gunneridae</taxon>
        <taxon>Pentapetalae</taxon>
        <taxon>asterids</taxon>
        <taxon>campanulids</taxon>
        <taxon>Asterales</taxon>
        <taxon>Asteraceae</taxon>
        <taxon>Asteroideae</taxon>
        <taxon>Heliantheae alliance</taxon>
        <taxon>Millerieae</taxon>
        <taxon>Smallanthus</taxon>
    </lineage>
</organism>
<comment type="caution">
    <text evidence="1">The sequence shown here is derived from an EMBL/GenBank/DDBJ whole genome shotgun (WGS) entry which is preliminary data.</text>
</comment>
<sequence length="82" mass="9062">MDSASLLIFPPQYEPDDVNQAIPIYIFVLSLSRSWPSPPEVEADRLAWVLLLPFGSRSLAETTVKVAGHISKALTPPNPRSF</sequence>
<name>A0ACB9J3X7_9ASTR</name>
<reference evidence="2" key="1">
    <citation type="journal article" date="2022" name="Mol. Ecol. Resour.">
        <title>The genomes of chicory, endive, great burdock and yacon provide insights into Asteraceae palaeo-polyploidization history and plant inulin production.</title>
        <authorList>
            <person name="Fan W."/>
            <person name="Wang S."/>
            <person name="Wang H."/>
            <person name="Wang A."/>
            <person name="Jiang F."/>
            <person name="Liu H."/>
            <person name="Zhao H."/>
            <person name="Xu D."/>
            <person name="Zhang Y."/>
        </authorList>
    </citation>
    <scope>NUCLEOTIDE SEQUENCE [LARGE SCALE GENOMIC DNA]</scope>
    <source>
        <strain evidence="2">cv. Yunnan</strain>
    </source>
</reference>
<accession>A0ACB9J3X7</accession>
<protein>
    <submittedName>
        <fullName evidence="1">Uncharacterized protein</fullName>
    </submittedName>
</protein>
<evidence type="ECO:0000313" key="2">
    <source>
        <dbReference type="Proteomes" id="UP001056120"/>
    </source>
</evidence>
<dbReference type="EMBL" id="CM042023">
    <property type="protein sequence ID" value="KAI3814280.1"/>
    <property type="molecule type" value="Genomic_DNA"/>
</dbReference>
<proteinExistence type="predicted"/>
<keyword evidence="2" id="KW-1185">Reference proteome</keyword>